<evidence type="ECO:0000313" key="2">
    <source>
        <dbReference type="EMBL" id="KAJ4491062.1"/>
    </source>
</evidence>
<feature type="region of interest" description="Disordered" evidence="1">
    <location>
        <begin position="280"/>
        <end position="310"/>
    </location>
</feature>
<accession>A0ABQ8VEQ1</accession>
<organism evidence="2 3">
    <name type="scientific">Lentinula lateritia</name>
    <dbReference type="NCBI Taxonomy" id="40482"/>
    <lineage>
        <taxon>Eukaryota</taxon>
        <taxon>Fungi</taxon>
        <taxon>Dikarya</taxon>
        <taxon>Basidiomycota</taxon>
        <taxon>Agaricomycotina</taxon>
        <taxon>Agaricomycetes</taxon>
        <taxon>Agaricomycetidae</taxon>
        <taxon>Agaricales</taxon>
        <taxon>Marasmiineae</taxon>
        <taxon>Omphalotaceae</taxon>
        <taxon>Lentinula</taxon>
    </lineage>
</organism>
<dbReference type="EMBL" id="JANVFT010000042">
    <property type="protein sequence ID" value="KAJ4491062.1"/>
    <property type="molecule type" value="Genomic_DNA"/>
</dbReference>
<keyword evidence="3" id="KW-1185">Reference proteome</keyword>
<feature type="compositionally biased region" description="Basic and acidic residues" evidence="1">
    <location>
        <begin position="288"/>
        <end position="297"/>
    </location>
</feature>
<evidence type="ECO:0000256" key="1">
    <source>
        <dbReference type="SAM" id="MobiDB-lite"/>
    </source>
</evidence>
<gene>
    <name evidence="2" type="ORF">C8R41DRAFT_920396</name>
</gene>
<evidence type="ECO:0000313" key="3">
    <source>
        <dbReference type="Proteomes" id="UP001150217"/>
    </source>
</evidence>
<sequence>MDKDYNASEAAEALDKIRTVCLGNETRPHLNNLVEAEGWQDSVEIKKFEEPTCWRMAQSDANGIFEVILHVQGVIEDKKLPPVRGEPTKKKMQHLRQSITVSGLGSQSFASDIDAIYDIYALFARHLPGLKIIATKGDHERPMLEMSNRIFTPKVEAPNMNPARVNKEMDENGFIERVNATDTMFVYGEENIVLYGEEKVDASGRRKTVRIPPQKLHVGDIVDVAFSMIAFGKGSELKARLSLRNITLLDATHTQRWLKQKVKNQFLSVKMQPTLRRRLEFDDDDEEDTRKRMKQMEITEAGGQQANDCE</sequence>
<reference evidence="2" key="1">
    <citation type="submission" date="2022-08" db="EMBL/GenBank/DDBJ databases">
        <title>A Global Phylogenomic Analysis of the Shiitake Genus Lentinula.</title>
        <authorList>
            <consortium name="DOE Joint Genome Institute"/>
            <person name="Sierra-Patev S."/>
            <person name="Min B."/>
            <person name="Naranjo-Ortiz M."/>
            <person name="Looney B."/>
            <person name="Konkel Z."/>
            <person name="Slot J.C."/>
            <person name="Sakamoto Y."/>
            <person name="Steenwyk J.L."/>
            <person name="Rokas A."/>
            <person name="Carro J."/>
            <person name="Camarero S."/>
            <person name="Ferreira P."/>
            <person name="Molpeceres G."/>
            <person name="Ruiz-Duenas F.J."/>
            <person name="Serrano A."/>
            <person name="Henrissat B."/>
            <person name="Drula E."/>
            <person name="Hughes K.W."/>
            <person name="Mata J.L."/>
            <person name="Ishikawa N.K."/>
            <person name="Vargas-Isla R."/>
            <person name="Ushijima S."/>
            <person name="Smith C.A."/>
            <person name="Ahrendt S."/>
            <person name="Andreopoulos W."/>
            <person name="He G."/>
            <person name="Labutti K."/>
            <person name="Lipzen A."/>
            <person name="Ng V."/>
            <person name="Riley R."/>
            <person name="Sandor L."/>
            <person name="Barry K."/>
            <person name="Martinez A.T."/>
            <person name="Xiao Y."/>
            <person name="Gibbons J.G."/>
            <person name="Terashima K."/>
            <person name="Grigoriev I.V."/>
            <person name="Hibbett D.S."/>
        </authorList>
    </citation>
    <scope>NUCLEOTIDE SEQUENCE</scope>
    <source>
        <strain evidence="2">RHP3577 ss4</strain>
    </source>
</reference>
<name>A0ABQ8VEQ1_9AGAR</name>
<proteinExistence type="predicted"/>
<comment type="caution">
    <text evidence="2">The sequence shown here is derived from an EMBL/GenBank/DDBJ whole genome shotgun (WGS) entry which is preliminary data.</text>
</comment>
<dbReference type="Proteomes" id="UP001150217">
    <property type="component" value="Unassembled WGS sequence"/>
</dbReference>
<protein>
    <submittedName>
        <fullName evidence="2">Uncharacterized protein</fullName>
    </submittedName>
</protein>